<dbReference type="Proteomes" id="UP000634136">
    <property type="component" value="Unassembled WGS sequence"/>
</dbReference>
<feature type="binding site" description="axial binding residue" evidence="4">
    <location>
        <position position="453"/>
    </location>
    <ligand>
        <name>heme</name>
        <dbReference type="ChEBI" id="CHEBI:30413"/>
    </ligand>
    <ligandPart>
        <name>Fe</name>
        <dbReference type="ChEBI" id="CHEBI:18248"/>
    </ligandPart>
</feature>
<dbReference type="GO" id="GO:0005506">
    <property type="term" value="F:iron ion binding"/>
    <property type="evidence" value="ECO:0007669"/>
    <property type="project" value="InterPro"/>
</dbReference>
<keyword evidence="5" id="KW-0560">Oxidoreductase</keyword>
<name>A0A835CGR2_9FABA</name>
<dbReference type="PRINTS" id="PR00463">
    <property type="entry name" value="EP450I"/>
</dbReference>
<evidence type="ECO:0000313" key="6">
    <source>
        <dbReference type="EMBL" id="KAF7838247.1"/>
    </source>
</evidence>
<proteinExistence type="inferred from homology"/>
<accession>A0A835CGR2</accession>
<protein>
    <submittedName>
        <fullName evidence="6">Cytochrome P450 71A1-like</fullName>
    </submittedName>
</protein>
<evidence type="ECO:0000256" key="2">
    <source>
        <dbReference type="ARBA" id="ARBA00022723"/>
    </source>
</evidence>
<dbReference type="SUPFAM" id="SSF48264">
    <property type="entry name" value="Cytochrome P450"/>
    <property type="match status" value="1"/>
</dbReference>
<comment type="similarity">
    <text evidence="1 5">Belongs to the cytochrome P450 family.</text>
</comment>
<dbReference type="Pfam" id="PF00067">
    <property type="entry name" value="p450"/>
    <property type="match status" value="1"/>
</dbReference>
<dbReference type="FunFam" id="1.10.630.10:FF:000011">
    <property type="entry name" value="Cytochrome P450 83B1"/>
    <property type="match status" value="1"/>
</dbReference>
<dbReference type="PANTHER" id="PTHR47955">
    <property type="entry name" value="CYTOCHROME P450 FAMILY 71 PROTEIN"/>
    <property type="match status" value="1"/>
</dbReference>
<evidence type="ECO:0000256" key="1">
    <source>
        <dbReference type="ARBA" id="ARBA00010617"/>
    </source>
</evidence>
<keyword evidence="7" id="KW-1185">Reference proteome</keyword>
<organism evidence="6 7">
    <name type="scientific">Senna tora</name>
    <dbReference type="NCBI Taxonomy" id="362788"/>
    <lineage>
        <taxon>Eukaryota</taxon>
        <taxon>Viridiplantae</taxon>
        <taxon>Streptophyta</taxon>
        <taxon>Embryophyta</taxon>
        <taxon>Tracheophyta</taxon>
        <taxon>Spermatophyta</taxon>
        <taxon>Magnoliopsida</taxon>
        <taxon>eudicotyledons</taxon>
        <taxon>Gunneridae</taxon>
        <taxon>Pentapetalae</taxon>
        <taxon>rosids</taxon>
        <taxon>fabids</taxon>
        <taxon>Fabales</taxon>
        <taxon>Fabaceae</taxon>
        <taxon>Caesalpinioideae</taxon>
        <taxon>Cassia clade</taxon>
        <taxon>Senna</taxon>
    </lineage>
</organism>
<dbReference type="OrthoDB" id="1470350at2759"/>
<dbReference type="GO" id="GO:0020037">
    <property type="term" value="F:heme binding"/>
    <property type="evidence" value="ECO:0007669"/>
    <property type="project" value="InterPro"/>
</dbReference>
<dbReference type="Gene3D" id="1.10.630.10">
    <property type="entry name" value="Cytochrome P450"/>
    <property type="match status" value="1"/>
</dbReference>
<keyword evidence="2 4" id="KW-0479">Metal-binding</keyword>
<comment type="caution">
    <text evidence="6">The sequence shown here is derived from an EMBL/GenBank/DDBJ whole genome shotgun (WGS) entry which is preliminary data.</text>
</comment>
<dbReference type="InterPro" id="IPR017972">
    <property type="entry name" value="Cyt_P450_CS"/>
</dbReference>
<keyword evidence="5" id="KW-0503">Monooxygenase</keyword>
<dbReference type="InterPro" id="IPR002401">
    <property type="entry name" value="Cyt_P450_E_grp-I"/>
</dbReference>
<reference evidence="6" key="1">
    <citation type="submission" date="2020-09" db="EMBL/GenBank/DDBJ databases">
        <title>Genome-Enabled Discovery of Anthraquinone Biosynthesis in Senna tora.</title>
        <authorList>
            <person name="Kang S.-H."/>
            <person name="Pandey R.P."/>
            <person name="Lee C.-M."/>
            <person name="Sim J.-S."/>
            <person name="Jeong J.-T."/>
            <person name="Choi B.-S."/>
            <person name="Jung M."/>
            <person name="Ginzburg D."/>
            <person name="Zhao K."/>
            <person name="Won S.Y."/>
            <person name="Oh T.-J."/>
            <person name="Yu Y."/>
            <person name="Kim N.-H."/>
            <person name="Lee O.R."/>
            <person name="Lee T.-H."/>
            <person name="Bashyal P."/>
            <person name="Kim T.-S."/>
            <person name="Lee W.-H."/>
            <person name="Kawkins C."/>
            <person name="Kim C.-K."/>
            <person name="Kim J.S."/>
            <person name="Ahn B.O."/>
            <person name="Rhee S.Y."/>
            <person name="Sohng J.K."/>
        </authorList>
    </citation>
    <scope>NUCLEOTIDE SEQUENCE</scope>
    <source>
        <tissue evidence="6">Leaf</tissue>
    </source>
</reference>
<dbReference type="InterPro" id="IPR001128">
    <property type="entry name" value="Cyt_P450"/>
</dbReference>
<keyword evidence="3 4" id="KW-0408">Iron</keyword>
<dbReference type="CDD" id="cd11072">
    <property type="entry name" value="CYP71-like"/>
    <property type="match status" value="1"/>
</dbReference>
<dbReference type="EMBL" id="JAAIUW010000003">
    <property type="protein sequence ID" value="KAF7838247.1"/>
    <property type="molecule type" value="Genomic_DNA"/>
</dbReference>
<keyword evidence="4 5" id="KW-0349">Heme</keyword>
<evidence type="ECO:0000313" key="7">
    <source>
        <dbReference type="Proteomes" id="UP000634136"/>
    </source>
</evidence>
<dbReference type="AlphaFoldDB" id="A0A835CGR2"/>
<evidence type="ECO:0000256" key="4">
    <source>
        <dbReference type="PIRSR" id="PIRSR602401-1"/>
    </source>
</evidence>
<sequence>MAAFILSSSSLLFFSSLLCFLIFASFLFKLINAKRITKSPSKPKINLPPSPPKLPIIGNLHQLGPLPHVTLRTLSKKYGPILYLELGHSPTVVVSSPELASEVMKTHDVAFANRPKLTAPKILLYGCTDVGFGSYGELWREKKKICGNELLNQKRVQSFRDIRDEEVGALLRKIRDLSSGGGAGGCVNLSELLIGTTNDIVSRCVLGDKFNTKADGRLVGLVRKVMVNLAAFSVGDYFPSFGWVDSVSGLIPRVKAIFKELDEFFDKVIEEHRVKKGKSFVGILLQLQENGMLHKEITEQDFKPMLMDMFVGGTDTTSTVMQWGMAQLVRNPTKLKKAQEEVRRVVESKSKSKVDESDISEMKYLRYVVKEIVRLHPPAPLGAPRIANTSVEINGYTIPAHTTVYINSWAIQRDSKFWENGEEFIPERFEKNDLEFRSQNFNYIPFGSGRRGCPGMIFGLASLECMLANLLYSFDWKLPDSVKDVDMSESFGLTISKKVPLYLHATPYSPN</sequence>
<dbReference type="GO" id="GO:0016705">
    <property type="term" value="F:oxidoreductase activity, acting on paired donors, with incorporation or reduction of molecular oxygen"/>
    <property type="evidence" value="ECO:0007669"/>
    <property type="project" value="InterPro"/>
</dbReference>
<dbReference type="PRINTS" id="PR00385">
    <property type="entry name" value="P450"/>
</dbReference>
<evidence type="ECO:0000256" key="3">
    <source>
        <dbReference type="ARBA" id="ARBA00023004"/>
    </source>
</evidence>
<comment type="cofactor">
    <cofactor evidence="4">
        <name>heme</name>
        <dbReference type="ChEBI" id="CHEBI:30413"/>
    </cofactor>
</comment>
<dbReference type="GO" id="GO:0004497">
    <property type="term" value="F:monooxygenase activity"/>
    <property type="evidence" value="ECO:0007669"/>
    <property type="project" value="UniProtKB-KW"/>
</dbReference>
<dbReference type="PANTHER" id="PTHR47955:SF15">
    <property type="entry name" value="CYTOCHROME P450 71A2-LIKE"/>
    <property type="match status" value="1"/>
</dbReference>
<gene>
    <name evidence="6" type="ORF">G2W53_006729</name>
</gene>
<dbReference type="PROSITE" id="PS00086">
    <property type="entry name" value="CYTOCHROME_P450"/>
    <property type="match status" value="1"/>
</dbReference>
<evidence type="ECO:0000256" key="5">
    <source>
        <dbReference type="RuleBase" id="RU000461"/>
    </source>
</evidence>
<dbReference type="InterPro" id="IPR036396">
    <property type="entry name" value="Cyt_P450_sf"/>
</dbReference>